<comment type="cofactor">
    <cofactor evidence="1">
        <name>pyridoxal 5'-phosphate</name>
        <dbReference type="ChEBI" id="CHEBI:597326"/>
    </cofactor>
</comment>
<dbReference type="PANTHER" id="PTHR42885">
    <property type="entry name" value="HISTIDINOL-PHOSPHATE AMINOTRANSFERASE-RELATED"/>
    <property type="match status" value="1"/>
</dbReference>
<accession>A0A6L5GTB4</accession>
<evidence type="ECO:0000256" key="4">
    <source>
        <dbReference type="ARBA" id="ARBA00012285"/>
    </source>
</evidence>
<dbReference type="Gene3D" id="3.90.1150.10">
    <property type="entry name" value="Aspartate Aminotransferase, domain 1"/>
    <property type="match status" value="1"/>
</dbReference>
<dbReference type="Pfam" id="PF00155">
    <property type="entry name" value="Aminotran_1_2"/>
    <property type="match status" value="1"/>
</dbReference>
<dbReference type="InterPro" id="IPR015424">
    <property type="entry name" value="PyrdxlP-dep_Trfase"/>
</dbReference>
<dbReference type="EC" id="4.1.1.81" evidence="4"/>
<dbReference type="UniPathway" id="UPA00148"/>
<comment type="caution">
    <text evidence="11">The sequence shown here is derived from an EMBL/GenBank/DDBJ whole genome shotgun (WGS) entry which is preliminary data.</text>
</comment>
<dbReference type="Gene3D" id="3.40.640.10">
    <property type="entry name" value="Type I PLP-dependent aspartate aminotransferase-like (Major domain)"/>
    <property type="match status" value="1"/>
</dbReference>
<evidence type="ECO:0000256" key="2">
    <source>
        <dbReference type="ARBA" id="ARBA00003444"/>
    </source>
</evidence>
<evidence type="ECO:0000256" key="3">
    <source>
        <dbReference type="ARBA" id="ARBA00004953"/>
    </source>
</evidence>
<evidence type="ECO:0000256" key="8">
    <source>
        <dbReference type="ARBA" id="ARBA00029996"/>
    </source>
</evidence>
<keyword evidence="5" id="KW-0169">Cobalamin biosynthesis</keyword>
<dbReference type="EMBL" id="VOGB01000005">
    <property type="protein sequence ID" value="MQM73423.1"/>
    <property type="molecule type" value="Genomic_DNA"/>
</dbReference>
<evidence type="ECO:0000256" key="5">
    <source>
        <dbReference type="ARBA" id="ARBA00022573"/>
    </source>
</evidence>
<dbReference type="InterPro" id="IPR005860">
    <property type="entry name" value="CobD"/>
</dbReference>
<reference evidence="11" key="1">
    <citation type="journal article" date="2020" name="Appl. Environ. Microbiol.">
        <title>Medium-Chain Fatty Acid Synthesis by 'Candidatus Weimeria bifida' gen. nov., sp. nov., and 'Candidatus Pseudoramibacter fermentans' sp. nov.</title>
        <authorList>
            <person name="Scarborough M.J."/>
            <person name="Myers K.S."/>
            <person name="Donohue T.J."/>
            <person name="Noguera D.R."/>
        </authorList>
    </citation>
    <scope>NUCLEOTIDE SEQUENCE</scope>
    <source>
        <strain evidence="11">EUB1.1</strain>
    </source>
</reference>
<comment type="pathway">
    <text evidence="3">Cofactor biosynthesis; adenosylcobalamin biosynthesis.</text>
</comment>
<keyword evidence="12" id="KW-1185">Reference proteome</keyword>
<dbReference type="PROSITE" id="PS00105">
    <property type="entry name" value="AA_TRANSFER_CLASS_1"/>
    <property type="match status" value="1"/>
</dbReference>
<organism evidence="11 12">
    <name type="scientific">Candidatus Pseudoramibacter fermentans</name>
    <dbReference type="NCBI Taxonomy" id="2594427"/>
    <lineage>
        <taxon>Bacteria</taxon>
        <taxon>Bacillati</taxon>
        <taxon>Bacillota</taxon>
        <taxon>Clostridia</taxon>
        <taxon>Eubacteriales</taxon>
        <taxon>Eubacteriaceae</taxon>
        <taxon>Pseudoramibacter</taxon>
    </lineage>
</organism>
<dbReference type="GO" id="GO:0048472">
    <property type="term" value="F:threonine-phosphate decarboxylase activity"/>
    <property type="evidence" value="ECO:0007669"/>
    <property type="project" value="UniProtKB-EC"/>
</dbReference>
<name>A0A6L5GTB4_9FIRM</name>
<dbReference type="GO" id="GO:0009236">
    <property type="term" value="P:cobalamin biosynthetic process"/>
    <property type="evidence" value="ECO:0007669"/>
    <property type="project" value="UniProtKB-UniPathway"/>
</dbReference>
<dbReference type="Proteomes" id="UP000473648">
    <property type="component" value="Unassembled WGS sequence"/>
</dbReference>
<evidence type="ECO:0000313" key="12">
    <source>
        <dbReference type="Proteomes" id="UP000473648"/>
    </source>
</evidence>
<comment type="catalytic activity">
    <reaction evidence="9">
        <text>O-phospho-L-threonine + H(+) = (R)-1-aminopropan-2-yl phosphate + CO2</text>
        <dbReference type="Rhea" id="RHEA:11492"/>
        <dbReference type="ChEBI" id="CHEBI:15378"/>
        <dbReference type="ChEBI" id="CHEBI:16526"/>
        <dbReference type="ChEBI" id="CHEBI:58563"/>
        <dbReference type="ChEBI" id="CHEBI:58675"/>
        <dbReference type="EC" id="4.1.1.81"/>
    </reaction>
</comment>
<sequence length="353" mass="39315">MNRHGGYQGDRSGMLDFSVNINPLGMPPHLKYALEDALGDLGRYPEPDGRRHKKRLARRLGVADDWVILGNGGIELIYLYAMAFSGGSAVIVVPIFNEYAEALTAAGWEISLWQTDWASKFRLDTDAFAAYICQAKPDAVFLCNPNNPTGVAYSPMYIRSLIDRCPNTVQWFVDESFVGFSSKESCFSLVDGNRKIVLLRSMTKFFGIPGLRLGYAVGHPQIISEMAAIQMPWSVNTLALTALDTVFEDQKYIEDTKSYTSRERHRVRTALSELPGLEVLPSGADFHLFKLAHGTAADLNALLETQKIYIRTCEDFVGLGDAYFRAAVKKKDENDRLIAALTAIMTSQAYKDE</sequence>
<dbReference type="InterPro" id="IPR015421">
    <property type="entry name" value="PyrdxlP-dep_Trfase_major"/>
</dbReference>
<evidence type="ECO:0000256" key="1">
    <source>
        <dbReference type="ARBA" id="ARBA00001933"/>
    </source>
</evidence>
<dbReference type="PANTHER" id="PTHR42885:SF1">
    <property type="entry name" value="THREONINE-PHOSPHATE DECARBOXYLASE"/>
    <property type="match status" value="1"/>
</dbReference>
<dbReference type="InterPro" id="IPR004838">
    <property type="entry name" value="NHTrfase_class1_PyrdxlP-BS"/>
</dbReference>
<keyword evidence="7 11" id="KW-0456">Lyase</keyword>
<evidence type="ECO:0000259" key="10">
    <source>
        <dbReference type="Pfam" id="PF00155"/>
    </source>
</evidence>
<feature type="domain" description="Aminotransferase class I/classII large" evidence="10">
    <location>
        <begin position="14"/>
        <end position="341"/>
    </location>
</feature>
<dbReference type="GO" id="GO:0030170">
    <property type="term" value="F:pyridoxal phosphate binding"/>
    <property type="evidence" value="ECO:0007669"/>
    <property type="project" value="InterPro"/>
</dbReference>
<gene>
    <name evidence="11" type="ORF">FRC53_08445</name>
</gene>
<keyword evidence="6" id="KW-0663">Pyridoxal phosphate</keyword>
<proteinExistence type="predicted"/>
<protein>
    <recommendedName>
        <fullName evidence="4">threonine-phosphate decarboxylase</fullName>
        <ecNumber evidence="4">4.1.1.81</ecNumber>
    </recommendedName>
    <alternativeName>
        <fullName evidence="8">L-threonine-O-3-phosphate decarboxylase</fullName>
    </alternativeName>
</protein>
<dbReference type="NCBIfam" id="TIGR01140">
    <property type="entry name" value="L_thr_O3P_dcar"/>
    <property type="match status" value="1"/>
</dbReference>
<dbReference type="InterPro" id="IPR004839">
    <property type="entry name" value="Aminotransferase_I/II_large"/>
</dbReference>
<dbReference type="InterPro" id="IPR015422">
    <property type="entry name" value="PyrdxlP-dep_Trfase_small"/>
</dbReference>
<evidence type="ECO:0000313" key="11">
    <source>
        <dbReference type="EMBL" id="MQM73423.1"/>
    </source>
</evidence>
<evidence type="ECO:0000256" key="9">
    <source>
        <dbReference type="ARBA" id="ARBA00048531"/>
    </source>
</evidence>
<dbReference type="SUPFAM" id="SSF53383">
    <property type="entry name" value="PLP-dependent transferases"/>
    <property type="match status" value="1"/>
</dbReference>
<evidence type="ECO:0000256" key="6">
    <source>
        <dbReference type="ARBA" id="ARBA00022898"/>
    </source>
</evidence>
<dbReference type="AlphaFoldDB" id="A0A6L5GTB4"/>
<evidence type="ECO:0000256" key="7">
    <source>
        <dbReference type="ARBA" id="ARBA00023239"/>
    </source>
</evidence>
<comment type="function">
    <text evidence="2">Decarboxylates L-threonine-O-3-phosphate to yield (R)-1-amino-2-propanol O-2-phosphate, the precursor for the linkage between the nucleotide loop and the corrin ring in cobalamin.</text>
</comment>
<dbReference type="CDD" id="cd00609">
    <property type="entry name" value="AAT_like"/>
    <property type="match status" value="1"/>
</dbReference>